<gene>
    <name evidence="2" type="ORF">PPNO1_LOCUS1099</name>
</gene>
<name>A0A9P1GWM7_9PEZI</name>
<evidence type="ECO:0000313" key="3">
    <source>
        <dbReference type="Proteomes" id="UP000838763"/>
    </source>
</evidence>
<reference evidence="2" key="1">
    <citation type="submission" date="2022-11" db="EMBL/GenBank/DDBJ databases">
        <authorList>
            <person name="Scott C."/>
            <person name="Bruce N."/>
        </authorList>
    </citation>
    <scope>NUCLEOTIDE SEQUENCE</scope>
</reference>
<dbReference type="GO" id="GO:0006297">
    <property type="term" value="P:nucleotide-excision repair, DNA gap filling"/>
    <property type="evidence" value="ECO:0007669"/>
    <property type="project" value="TreeGrafter"/>
</dbReference>
<keyword evidence="3" id="KW-1185">Reference proteome</keyword>
<evidence type="ECO:0008006" key="4">
    <source>
        <dbReference type="Google" id="ProtNLM"/>
    </source>
</evidence>
<dbReference type="AlphaFoldDB" id="A0A9P1GWM7"/>
<dbReference type="GO" id="GO:0003887">
    <property type="term" value="F:DNA-directed DNA polymerase activity"/>
    <property type="evidence" value="ECO:0007669"/>
    <property type="project" value="TreeGrafter"/>
</dbReference>
<dbReference type="GO" id="GO:0006287">
    <property type="term" value="P:base-excision repair, gap-filling"/>
    <property type="evidence" value="ECO:0007669"/>
    <property type="project" value="TreeGrafter"/>
</dbReference>
<dbReference type="PANTHER" id="PTHR10322">
    <property type="entry name" value="DNA POLYMERASE CATALYTIC SUBUNIT"/>
    <property type="match status" value="1"/>
</dbReference>
<dbReference type="PANTHER" id="PTHR10322:SF23">
    <property type="entry name" value="DNA POLYMERASE DELTA CATALYTIC SUBUNIT"/>
    <property type="match status" value="1"/>
</dbReference>
<evidence type="ECO:0000256" key="1">
    <source>
        <dbReference type="SAM" id="MobiDB-lite"/>
    </source>
</evidence>
<dbReference type="EMBL" id="CALLCH030000001">
    <property type="protein sequence ID" value="CAI4211303.1"/>
    <property type="molecule type" value="Genomic_DNA"/>
</dbReference>
<comment type="caution">
    <text evidence="2">The sequence shown here is derived from an EMBL/GenBank/DDBJ whole genome shotgun (WGS) entry which is preliminary data.</text>
</comment>
<feature type="compositionally biased region" description="Polar residues" evidence="1">
    <location>
        <begin position="13"/>
        <end position="27"/>
    </location>
</feature>
<organism evidence="2 3">
    <name type="scientific">Parascedosporium putredinis</name>
    <dbReference type="NCBI Taxonomy" id="1442378"/>
    <lineage>
        <taxon>Eukaryota</taxon>
        <taxon>Fungi</taxon>
        <taxon>Dikarya</taxon>
        <taxon>Ascomycota</taxon>
        <taxon>Pezizomycotina</taxon>
        <taxon>Sordariomycetes</taxon>
        <taxon>Hypocreomycetidae</taxon>
        <taxon>Microascales</taxon>
        <taxon>Microascaceae</taxon>
        <taxon>Parascedosporium</taxon>
    </lineage>
</organism>
<dbReference type="SUPFAM" id="SSF53098">
    <property type="entry name" value="Ribonuclease H-like"/>
    <property type="match status" value="1"/>
</dbReference>
<evidence type="ECO:0000313" key="2">
    <source>
        <dbReference type="EMBL" id="CAI4211303.1"/>
    </source>
</evidence>
<proteinExistence type="predicted"/>
<dbReference type="Gene3D" id="3.30.342.10">
    <property type="entry name" value="DNA Polymerase, chain B, domain 1"/>
    <property type="match status" value="1"/>
</dbReference>
<dbReference type="GO" id="GO:0043625">
    <property type="term" value="C:delta DNA polymerase complex"/>
    <property type="evidence" value="ECO:0007669"/>
    <property type="project" value="TreeGrafter"/>
</dbReference>
<feature type="region of interest" description="Disordered" evidence="1">
    <location>
        <begin position="1"/>
        <end position="60"/>
    </location>
</feature>
<dbReference type="OrthoDB" id="5411073at2759"/>
<dbReference type="InterPro" id="IPR050240">
    <property type="entry name" value="DNA_pol_type-B"/>
</dbReference>
<dbReference type="GO" id="GO:0008296">
    <property type="term" value="F:3'-5'-DNA exonuclease activity"/>
    <property type="evidence" value="ECO:0007669"/>
    <property type="project" value="TreeGrafter"/>
</dbReference>
<dbReference type="InterPro" id="IPR012337">
    <property type="entry name" value="RNaseH-like_sf"/>
</dbReference>
<protein>
    <recommendedName>
        <fullName evidence="4">DNA-directed DNA polymerase family B exonuclease domain-containing protein</fullName>
    </recommendedName>
</protein>
<dbReference type="GO" id="GO:0045004">
    <property type="term" value="P:DNA replication proofreading"/>
    <property type="evidence" value="ECO:0007669"/>
    <property type="project" value="TreeGrafter"/>
</dbReference>
<accession>A0A9P1GWM7</accession>
<dbReference type="Proteomes" id="UP000838763">
    <property type="component" value="Unassembled WGS sequence"/>
</dbReference>
<sequence length="229" mass="25456">MASSLPQKRVLADTTNSKQNIPSTPTSAKKRRVEPPSSSQLRPPGSQGDPRSKLSSSQVKSVFESDVLEKLSQDVSELKSHNAEKDQVWERPPLDGFVPSRDSLCFQSIDAEEGYLSGGRPTVKLFGVTEKGNSVMLHVTDFKHYLFVAAPVSFQPSDCDAYMAFLDSVVECDEPCIHSVNLVMRIDIYEYRGNIESPYIKITLKDPRLAAKVRSAIESGEANWKDMFP</sequence>